<feature type="region of interest" description="Disordered" evidence="9">
    <location>
        <begin position="1"/>
        <end position="264"/>
    </location>
</feature>
<name>A0A8S4AN10_9TELE</name>
<evidence type="ECO:0000256" key="9">
    <source>
        <dbReference type="SAM" id="MobiDB-lite"/>
    </source>
</evidence>
<proteinExistence type="inferred from homology"/>
<feature type="non-terminal residue" evidence="11">
    <location>
        <position position="417"/>
    </location>
</feature>
<dbReference type="PANTHER" id="PTHR21577:SF3">
    <property type="entry name" value="SHUGOSHIN 1-RELATED"/>
    <property type="match status" value="1"/>
</dbReference>
<gene>
    <name evidence="11" type="ORF">MMEN_LOCUS6401</name>
</gene>
<dbReference type="Proteomes" id="UP000677803">
    <property type="component" value="Unassembled WGS sequence"/>
</dbReference>
<sequence length="417" mass="44752">ASRRRSGRVQEQRPLGEEAPASGFGPAAPSPILSDAKRPGGSPGGAEPEPDPVHTEEVCHSTPEPAPPRRRQQQPAKRQVQQRAPLKKPWENPKPRARSKSRERSATRARAPPPPAGGKAQHLAGVQRHLRLRLRGGRPRHAFQGQDGGRPAAPPRLRGGGPDPGPAGGPDQLVVPLLGIGGQPVRPSEDEEEADLPRKAQSGHHPQGPALQGDEAPTPKASEGGADLHGSPPESILSNSPETERLEQEDLRSGPQREEDGLPPVSPLVEAEMMRINSVLSNFGDSSCEAPGLLRHQTPQRLKTCTKRGLGVRRGGRGLSLCDVTNLSPAAYRSLSDARGSAPSGPAPKRRCTMAVDYKEPSLNAKLRRGDKFTDVQFLRSPIFKQKPGRRSVQKSRSSVGSQQPFEKYNESFVGCG</sequence>
<dbReference type="Pfam" id="PF07557">
    <property type="entry name" value="Shugoshin_C"/>
    <property type="match status" value="1"/>
</dbReference>
<keyword evidence="8" id="KW-0137">Centromere</keyword>
<evidence type="ECO:0000256" key="3">
    <source>
        <dbReference type="ARBA" id="ARBA00022454"/>
    </source>
</evidence>
<evidence type="ECO:0000256" key="7">
    <source>
        <dbReference type="ARBA" id="ARBA00023306"/>
    </source>
</evidence>
<feature type="compositionally biased region" description="Polar residues" evidence="9">
    <location>
        <begin position="395"/>
        <end position="404"/>
    </location>
</feature>
<dbReference type="AlphaFoldDB" id="A0A8S4AN10"/>
<dbReference type="OrthoDB" id="5990092at2759"/>
<feature type="compositionally biased region" description="Basic and acidic residues" evidence="9">
    <location>
        <begin position="242"/>
        <end position="260"/>
    </location>
</feature>
<keyword evidence="12" id="KW-1185">Reference proteome</keyword>
<evidence type="ECO:0000313" key="12">
    <source>
        <dbReference type="Proteomes" id="UP000677803"/>
    </source>
</evidence>
<evidence type="ECO:0000256" key="1">
    <source>
        <dbReference type="ARBA" id="ARBA00004584"/>
    </source>
</evidence>
<dbReference type="PANTHER" id="PTHR21577">
    <property type="entry name" value="SHUGOSHIN"/>
    <property type="match status" value="1"/>
</dbReference>
<evidence type="ECO:0000313" key="11">
    <source>
        <dbReference type="EMBL" id="CAG5891789.1"/>
    </source>
</evidence>
<keyword evidence="7" id="KW-0131">Cell cycle</keyword>
<protein>
    <submittedName>
        <fullName evidence="11">(Atlantic silverside) hypothetical protein</fullName>
    </submittedName>
</protein>
<evidence type="ECO:0000256" key="8">
    <source>
        <dbReference type="ARBA" id="ARBA00023328"/>
    </source>
</evidence>
<evidence type="ECO:0000256" key="5">
    <source>
        <dbReference type="ARBA" id="ARBA00022829"/>
    </source>
</evidence>
<organism evidence="11 12">
    <name type="scientific">Menidia menidia</name>
    <name type="common">Atlantic silverside</name>
    <dbReference type="NCBI Taxonomy" id="238744"/>
    <lineage>
        <taxon>Eukaryota</taxon>
        <taxon>Metazoa</taxon>
        <taxon>Chordata</taxon>
        <taxon>Craniata</taxon>
        <taxon>Vertebrata</taxon>
        <taxon>Euteleostomi</taxon>
        <taxon>Actinopterygii</taxon>
        <taxon>Neopterygii</taxon>
        <taxon>Teleostei</taxon>
        <taxon>Neoteleostei</taxon>
        <taxon>Acanthomorphata</taxon>
        <taxon>Ovalentaria</taxon>
        <taxon>Atherinomorphae</taxon>
        <taxon>Atheriniformes</taxon>
        <taxon>Atherinopsidae</taxon>
        <taxon>Menidiinae</taxon>
        <taxon>Menidia</taxon>
    </lineage>
</organism>
<reference evidence="11" key="1">
    <citation type="submission" date="2021-05" db="EMBL/GenBank/DDBJ databases">
        <authorList>
            <person name="Tigano A."/>
        </authorList>
    </citation>
    <scope>NUCLEOTIDE SEQUENCE</scope>
</reference>
<dbReference type="GO" id="GO:0005634">
    <property type="term" value="C:nucleus"/>
    <property type="evidence" value="ECO:0007669"/>
    <property type="project" value="InterPro"/>
</dbReference>
<evidence type="ECO:0000259" key="10">
    <source>
        <dbReference type="Pfam" id="PF07557"/>
    </source>
</evidence>
<dbReference type="GO" id="GO:0000775">
    <property type="term" value="C:chromosome, centromeric region"/>
    <property type="evidence" value="ECO:0007669"/>
    <property type="project" value="UniProtKB-SubCell"/>
</dbReference>
<dbReference type="EMBL" id="CAJRST010005557">
    <property type="protein sequence ID" value="CAG5891789.1"/>
    <property type="molecule type" value="Genomic_DNA"/>
</dbReference>
<evidence type="ECO:0000256" key="6">
    <source>
        <dbReference type="ARBA" id="ARBA00023054"/>
    </source>
</evidence>
<dbReference type="GO" id="GO:0045132">
    <property type="term" value="P:meiotic chromosome segregation"/>
    <property type="evidence" value="ECO:0007669"/>
    <property type="project" value="InterPro"/>
</dbReference>
<keyword evidence="5" id="KW-0159">Chromosome partition</keyword>
<feature type="domain" description="Shugoshin C-terminal" evidence="10">
    <location>
        <begin position="348"/>
        <end position="369"/>
    </location>
</feature>
<comment type="caution">
    <text evidence="11">The sequence shown here is derived from an EMBL/GenBank/DDBJ whole genome shotgun (WGS) entry which is preliminary data.</text>
</comment>
<dbReference type="GO" id="GO:0051301">
    <property type="term" value="P:cell division"/>
    <property type="evidence" value="ECO:0007669"/>
    <property type="project" value="UniProtKB-KW"/>
</dbReference>
<comment type="similarity">
    <text evidence="2">Belongs to the shugoshin family.</text>
</comment>
<keyword evidence="3" id="KW-0158">Chromosome</keyword>
<accession>A0A8S4AN10</accession>
<evidence type="ECO:0000256" key="2">
    <source>
        <dbReference type="ARBA" id="ARBA00010845"/>
    </source>
</evidence>
<keyword evidence="6" id="KW-0175">Coiled coil</keyword>
<feature type="compositionally biased region" description="Low complexity" evidence="9">
    <location>
        <begin position="73"/>
        <end position="84"/>
    </location>
</feature>
<comment type="subcellular location">
    <subcellularLocation>
        <location evidence="1">Chromosome</location>
        <location evidence="1">Centromere</location>
    </subcellularLocation>
</comment>
<feature type="region of interest" description="Disordered" evidence="9">
    <location>
        <begin position="385"/>
        <end position="404"/>
    </location>
</feature>
<dbReference type="InterPro" id="IPR038889">
    <property type="entry name" value="Shugoshin1/2"/>
</dbReference>
<keyword evidence="4" id="KW-0132">Cell division</keyword>
<dbReference type="InterPro" id="IPR011515">
    <property type="entry name" value="Shugoshin_C"/>
</dbReference>
<evidence type="ECO:0000256" key="4">
    <source>
        <dbReference type="ARBA" id="ARBA00022618"/>
    </source>
</evidence>
<feature type="compositionally biased region" description="Basic and acidic residues" evidence="9">
    <location>
        <begin position="88"/>
        <end position="106"/>
    </location>
</feature>
<feature type="compositionally biased region" description="Low complexity" evidence="9">
    <location>
        <begin position="19"/>
        <end position="31"/>
    </location>
</feature>
<feature type="compositionally biased region" description="Basic residues" evidence="9">
    <location>
        <begin position="128"/>
        <end position="141"/>
    </location>
</feature>
<feature type="compositionally biased region" description="Gly residues" evidence="9">
    <location>
        <begin position="158"/>
        <end position="168"/>
    </location>
</feature>